<gene>
    <name evidence="1" type="ORF">K040078D81_51370</name>
</gene>
<comment type="caution">
    <text evidence="1">The sequence shown here is derived from an EMBL/GenBank/DDBJ whole genome shotgun (WGS) entry which is preliminary data.</text>
</comment>
<dbReference type="PROSITE" id="PS51257">
    <property type="entry name" value="PROKAR_LIPOPROTEIN"/>
    <property type="match status" value="1"/>
</dbReference>
<dbReference type="Proteomes" id="UP001600943">
    <property type="component" value="Unassembled WGS sequence"/>
</dbReference>
<proteinExistence type="predicted"/>
<dbReference type="RefSeq" id="WP_390409696.1">
    <property type="nucleotide sequence ID" value="NZ_BAABYW010000002.1"/>
</dbReference>
<name>A0ABQ0BHU5_9FIRM</name>
<organism evidence="1 2">
    <name type="scientific">Blautia hominis</name>
    <dbReference type="NCBI Taxonomy" id="2025493"/>
    <lineage>
        <taxon>Bacteria</taxon>
        <taxon>Bacillati</taxon>
        <taxon>Bacillota</taxon>
        <taxon>Clostridia</taxon>
        <taxon>Lachnospirales</taxon>
        <taxon>Lachnospiraceae</taxon>
        <taxon>Blautia</taxon>
    </lineage>
</organism>
<sequence>MQKNLKRRRWFSYLLYLTLACMLVLSMTYAKYRTTVTGTGTASVAKVALGGTIDLTKLTSVAPNETCNIEFQVTNQAENGTTISEVSQEYSITVKTTGNLPLKYTLIPKENTADKGDFVTVTTGTPQTVSDSASIVYQWTGGKFPHTDACTHEYELKISWPSDNGGGNAAYADEIDRITLTVDANQAIVQPTTR</sequence>
<reference evidence="1 2" key="1">
    <citation type="submission" date="2024-04" db="EMBL/GenBank/DDBJ databases">
        <title>Defined microbial consortia suppress multidrug-resistant proinflammatory Enterobacteriaceae via ecological control.</title>
        <authorList>
            <person name="Furuichi M."/>
            <person name="Kawaguchi T."/>
            <person name="Pust M."/>
            <person name="Yasuma K."/>
            <person name="Plichta D."/>
            <person name="Hasegawa N."/>
            <person name="Ohya T."/>
            <person name="Bhattarai S."/>
            <person name="Sasajima S."/>
            <person name="Aoto Y."/>
            <person name="Tuganbaev T."/>
            <person name="Yaginuma M."/>
            <person name="Ueda M."/>
            <person name="Okahashi N."/>
            <person name="Amafuji K."/>
            <person name="Kiridooshi Y."/>
            <person name="Sugita K."/>
            <person name="Strazar M."/>
            <person name="Skelly A."/>
            <person name="Suda W."/>
            <person name="Hattori M."/>
            <person name="Nakamoto N."/>
            <person name="Caballero S."/>
            <person name="Norman J."/>
            <person name="Olle B."/>
            <person name="Tanoue T."/>
            <person name="Arita M."/>
            <person name="Bucci V."/>
            <person name="Atarashi K."/>
            <person name="Xavier R."/>
            <person name="Honda K."/>
        </authorList>
    </citation>
    <scope>NUCLEOTIDE SEQUENCE [LARGE SCALE GENOMIC DNA]</scope>
    <source>
        <strain evidence="2">k04-0078-D8-1</strain>
    </source>
</reference>
<keyword evidence="2" id="KW-1185">Reference proteome</keyword>
<evidence type="ECO:0000313" key="1">
    <source>
        <dbReference type="EMBL" id="GAA6411020.1"/>
    </source>
</evidence>
<evidence type="ECO:0000313" key="2">
    <source>
        <dbReference type="Proteomes" id="UP001600943"/>
    </source>
</evidence>
<protein>
    <submittedName>
        <fullName evidence="1">Uncharacterized protein</fullName>
    </submittedName>
</protein>
<dbReference type="EMBL" id="BAABYW010000002">
    <property type="protein sequence ID" value="GAA6411020.1"/>
    <property type="molecule type" value="Genomic_DNA"/>
</dbReference>
<accession>A0ABQ0BHU5</accession>